<evidence type="ECO:0000256" key="4">
    <source>
        <dbReference type="ARBA" id="ARBA00022598"/>
    </source>
</evidence>
<dbReference type="NCBIfam" id="TIGR01087">
    <property type="entry name" value="murD"/>
    <property type="match status" value="1"/>
</dbReference>
<evidence type="ECO:0000256" key="5">
    <source>
        <dbReference type="ARBA" id="ARBA00022741"/>
    </source>
</evidence>
<dbReference type="EMBL" id="PFED01000105">
    <property type="protein sequence ID" value="PJE62907.1"/>
    <property type="molecule type" value="Genomic_DNA"/>
</dbReference>
<keyword evidence="3" id="KW-0963">Cytoplasm</keyword>
<evidence type="ECO:0000256" key="2">
    <source>
        <dbReference type="ARBA" id="ARBA00004752"/>
    </source>
</evidence>
<proteinExistence type="predicted"/>
<dbReference type="PANTHER" id="PTHR43692">
    <property type="entry name" value="UDP-N-ACETYLMURAMOYLALANINE--D-GLUTAMATE LIGASE"/>
    <property type="match status" value="1"/>
</dbReference>
<dbReference type="GO" id="GO:0005524">
    <property type="term" value="F:ATP binding"/>
    <property type="evidence" value="ECO:0007669"/>
    <property type="project" value="UniProtKB-KW"/>
</dbReference>
<dbReference type="InterPro" id="IPR036565">
    <property type="entry name" value="Mur-like_cat_sf"/>
</dbReference>
<name>A0A2M8KSK3_9BACT</name>
<dbReference type="GO" id="GO:0009252">
    <property type="term" value="P:peptidoglycan biosynthetic process"/>
    <property type="evidence" value="ECO:0007669"/>
    <property type="project" value="UniProtKB-UniPathway"/>
</dbReference>
<dbReference type="GO" id="GO:0005737">
    <property type="term" value="C:cytoplasm"/>
    <property type="evidence" value="ECO:0007669"/>
    <property type="project" value="UniProtKB-SubCell"/>
</dbReference>
<feature type="non-terminal residue" evidence="8">
    <location>
        <position position="1"/>
    </location>
</feature>
<dbReference type="SUPFAM" id="SSF53623">
    <property type="entry name" value="MurD-like peptide ligases, catalytic domain"/>
    <property type="match status" value="1"/>
</dbReference>
<reference evidence="9" key="1">
    <citation type="submission" date="2017-09" db="EMBL/GenBank/DDBJ databases">
        <title>Depth-based differentiation of microbial function through sediment-hosted aquifers and enrichment of novel symbionts in the deep terrestrial subsurface.</title>
        <authorList>
            <person name="Probst A.J."/>
            <person name="Ladd B."/>
            <person name="Jarett J.K."/>
            <person name="Geller-Mcgrath D.E."/>
            <person name="Sieber C.M.K."/>
            <person name="Emerson J.B."/>
            <person name="Anantharaman K."/>
            <person name="Thomas B.C."/>
            <person name="Malmstrom R."/>
            <person name="Stieglmeier M."/>
            <person name="Klingl A."/>
            <person name="Woyke T."/>
            <person name="Ryan C.M."/>
            <person name="Banfield J.F."/>
        </authorList>
    </citation>
    <scope>NUCLEOTIDE SEQUENCE [LARGE SCALE GENOMIC DNA]</scope>
</reference>
<dbReference type="Gene3D" id="3.40.1190.10">
    <property type="entry name" value="Mur-like, catalytic domain"/>
    <property type="match status" value="1"/>
</dbReference>
<dbReference type="AlphaFoldDB" id="A0A2M8KSK3"/>
<dbReference type="GO" id="GO:0051301">
    <property type="term" value="P:cell division"/>
    <property type="evidence" value="ECO:0007669"/>
    <property type="project" value="InterPro"/>
</dbReference>
<dbReference type="Pfam" id="PF08245">
    <property type="entry name" value="Mur_ligase_M"/>
    <property type="match status" value="1"/>
</dbReference>
<dbReference type="InterPro" id="IPR005762">
    <property type="entry name" value="MurD"/>
</dbReference>
<keyword evidence="4 8" id="KW-0436">Ligase</keyword>
<accession>A0A2M8KSK3</accession>
<protein>
    <submittedName>
        <fullName evidence="8">UDP-N-acetylmuramoyl-L-alanine--D-glutamate ligase</fullName>
    </submittedName>
</protein>
<evidence type="ECO:0000256" key="1">
    <source>
        <dbReference type="ARBA" id="ARBA00004496"/>
    </source>
</evidence>
<organism evidence="8 9">
    <name type="scientific">Candidatus Roizmanbacteria bacterium CG10_big_fil_rev_8_21_14_0_10_39_6</name>
    <dbReference type="NCBI Taxonomy" id="1974853"/>
    <lineage>
        <taxon>Bacteria</taxon>
        <taxon>Candidatus Roizmaniibacteriota</taxon>
    </lineage>
</organism>
<comment type="caution">
    <text evidence="8">The sequence shown here is derived from an EMBL/GenBank/DDBJ whole genome shotgun (WGS) entry which is preliminary data.</text>
</comment>
<sequence length="323" mass="36231">IIGVTGTRGKTTTTMLIYEMLKRDKRQVLMGGNIPGSSTLSLLEKTCDIVLLELSSWQLSGLHRIGKSPHIAVFTNFFPDHLNFYPSMDEYLFDKQAIYRYQNATDHLVTNKSLQKIIEKNLPQSHVHYFSQSTFTKEIALLGNHNRENVAAAYAVGEILHVSQQSLSALSEFKGVSYRLENIATIDGVDVYNDTTSTTPIAGIRAMQTLSERYKRIILIAGGNSKDLPVEEWLRTVNAMVSTILCIEGTFTDIVLPKLDNNKLLAKVPLTNLENVFSLAMKHAKRGDAILFSPSATSFAMFKNEFDRGEQFNKVVQEYAKSR</sequence>
<evidence type="ECO:0000259" key="7">
    <source>
        <dbReference type="Pfam" id="PF08245"/>
    </source>
</evidence>
<dbReference type="InterPro" id="IPR013221">
    <property type="entry name" value="Mur_ligase_cen"/>
</dbReference>
<dbReference type="Gene3D" id="3.90.190.20">
    <property type="entry name" value="Mur ligase, C-terminal domain"/>
    <property type="match status" value="1"/>
</dbReference>
<dbReference type="PANTHER" id="PTHR43692:SF1">
    <property type="entry name" value="UDP-N-ACETYLMURAMOYLALANINE--D-GLUTAMATE LIGASE"/>
    <property type="match status" value="1"/>
</dbReference>
<keyword evidence="6" id="KW-0067">ATP-binding</keyword>
<gene>
    <name evidence="8" type="primary">murD</name>
    <name evidence="8" type="ORF">COU88_02390</name>
</gene>
<dbReference type="Proteomes" id="UP000229554">
    <property type="component" value="Unassembled WGS sequence"/>
</dbReference>
<dbReference type="GO" id="GO:0008360">
    <property type="term" value="P:regulation of cell shape"/>
    <property type="evidence" value="ECO:0007669"/>
    <property type="project" value="InterPro"/>
</dbReference>
<keyword evidence="5" id="KW-0547">Nucleotide-binding</keyword>
<dbReference type="GO" id="GO:0008764">
    <property type="term" value="F:UDP-N-acetylmuramoylalanine-D-glutamate ligase activity"/>
    <property type="evidence" value="ECO:0007669"/>
    <property type="project" value="InterPro"/>
</dbReference>
<evidence type="ECO:0000313" key="9">
    <source>
        <dbReference type="Proteomes" id="UP000229554"/>
    </source>
</evidence>
<evidence type="ECO:0000313" key="8">
    <source>
        <dbReference type="EMBL" id="PJE62907.1"/>
    </source>
</evidence>
<comment type="pathway">
    <text evidence="2">Cell wall biogenesis; peptidoglycan biosynthesis.</text>
</comment>
<feature type="domain" description="Mur ligase central" evidence="7">
    <location>
        <begin position="4"/>
        <end position="131"/>
    </location>
</feature>
<comment type="subcellular location">
    <subcellularLocation>
        <location evidence="1">Cytoplasm</location>
    </subcellularLocation>
</comment>
<dbReference type="SUPFAM" id="SSF53244">
    <property type="entry name" value="MurD-like peptide ligases, peptide-binding domain"/>
    <property type="match status" value="1"/>
</dbReference>
<dbReference type="UniPathway" id="UPA00219"/>
<evidence type="ECO:0000256" key="6">
    <source>
        <dbReference type="ARBA" id="ARBA00022840"/>
    </source>
</evidence>
<dbReference type="InterPro" id="IPR036615">
    <property type="entry name" value="Mur_ligase_C_dom_sf"/>
</dbReference>
<evidence type="ECO:0000256" key="3">
    <source>
        <dbReference type="ARBA" id="ARBA00022490"/>
    </source>
</evidence>